<evidence type="ECO:0000313" key="3">
    <source>
        <dbReference type="Proteomes" id="UP000256301"/>
    </source>
</evidence>
<comment type="caution">
    <text evidence="2">The sequence shown here is derived from an EMBL/GenBank/DDBJ whole genome shotgun (WGS) entry which is preliminary data.</text>
</comment>
<sequence length="147" mass="15359">MARPEIGQPDFETGQPAACRSANSRAVPRQSVAGQALKELPMIRLYPLLALALLTAPDLATAEPARPQHMPVAVDDLDLASDKGQRILAKRIQRAARALCAPNGLASQPATIRSARRCVAQARSSAAASVETLTAAAAADREEGRGG</sequence>
<organism evidence="2 3">
    <name type="scientific">Microcystis aeruginosa DA14</name>
    <dbReference type="NCBI Taxonomy" id="1987506"/>
    <lineage>
        <taxon>Bacteria</taxon>
        <taxon>Bacillati</taxon>
        <taxon>Cyanobacteriota</taxon>
        <taxon>Cyanophyceae</taxon>
        <taxon>Oscillatoriophycideae</taxon>
        <taxon>Chroococcales</taxon>
        <taxon>Microcystaceae</taxon>
        <taxon>Microcystis</taxon>
    </lineage>
</organism>
<feature type="region of interest" description="Disordered" evidence="1">
    <location>
        <begin position="1"/>
        <end position="25"/>
    </location>
</feature>
<dbReference type="EMBL" id="QQWE01000004">
    <property type="protein sequence ID" value="REJ56821.1"/>
    <property type="molecule type" value="Genomic_DNA"/>
</dbReference>
<accession>A0A3E0MAP3</accession>
<dbReference type="Proteomes" id="UP000256301">
    <property type="component" value="Unassembled WGS sequence"/>
</dbReference>
<proteinExistence type="predicted"/>
<protein>
    <submittedName>
        <fullName evidence="2">UrcA family protein</fullName>
    </submittedName>
</protein>
<gene>
    <name evidence="2" type="ORF">DWQ56_14245</name>
</gene>
<dbReference type="InterPro" id="IPR030972">
    <property type="entry name" value="UrcA_uranyl"/>
</dbReference>
<evidence type="ECO:0000256" key="1">
    <source>
        <dbReference type="SAM" id="MobiDB-lite"/>
    </source>
</evidence>
<dbReference type="NCBIfam" id="TIGR04433">
    <property type="entry name" value="UrcA_uranyl"/>
    <property type="match status" value="1"/>
</dbReference>
<name>A0A3E0MAP3_MICAE</name>
<reference evidence="2 3" key="1">
    <citation type="submission" date="2017-08" db="EMBL/GenBank/DDBJ databases">
        <title>Functional genomic and metabolic studies of the symbiotic interactions of six Microcystis-dominated communities.</title>
        <authorList>
            <person name="Li Q."/>
            <person name="Lin F."/>
        </authorList>
    </citation>
    <scope>NUCLEOTIDE SEQUENCE [LARGE SCALE GENOMIC DNA]</scope>
    <source>
        <strain evidence="2">DA14</strain>
    </source>
</reference>
<evidence type="ECO:0000313" key="2">
    <source>
        <dbReference type="EMBL" id="REJ56821.1"/>
    </source>
</evidence>
<dbReference type="AlphaFoldDB" id="A0A3E0MAP3"/>